<organism evidence="2 3">
    <name type="scientific">Danionella cerebrum</name>
    <dbReference type="NCBI Taxonomy" id="2873325"/>
    <lineage>
        <taxon>Eukaryota</taxon>
        <taxon>Metazoa</taxon>
        <taxon>Chordata</taxon>
        <taxon>Craniata</taxon>
        <taxon>Vertebrata</taxon>
        <taxon>Euteleostomi</taxon>
        <taxon>Actinopterygii</taxon>
        <taxon>Neopterygii</taxon>
        <taxon>Teleostei</taxon>
        <taxon>Ostariophysi</taxon>
        <taxon>Cypriniformes</taxon>
        <taxon>Danionidae</taxon>
        <taxon>Danioninae</taxon>
        <taxon>Danionella</taxon>
    </lineage>
</organism>
<name>A0A553ML32_9TELE</name>
<proteinExistence type="predicted"/>
<accession>A0A553ML32</accession>
<dbReference type="PANTHER" id="PTHR34153:SF2">
    <property type="entry name" value="SI:CH211-262H13.3-RELATED"/>
    <property type="match status" value="1"/>
</dbReference>
<gene>
    <name evidence="2" type="ORF">DNTS_001835</name>
</gene>
<feature type="compositionally biased region" description="Polar residues" evidence="1">
    <location>
        <begin position="195"/>
        <end position="204"/>
    </location>
</feature>
<comment type="caution">
    <text evidence="2">The sequence shown here is derived from an EMBL/GenBank/DDBJ whole genome shotgun (WGS) entry which is preliminary data.</text>
</comment>
<dbReference type="AlphaFoldDB" id="A0A553ML32"/>
<reference evidence="2 3" key="1">
    <citation type="journal article" date="2019" name="Sci. Data">
        <title>Hybrid genome assembly and annotation of Danionella translucida.</title>
        <authorList>
            <person name="Kadobianskyi M."/>
            <person name="Schulze L."/>
            <person name="Schuelke M."/>
            <person name="Judkewitz B."/>
        </authorList>
    </citation>
    <scope>NUCLEOTIDE SEQUENCE [LARGE SCALE GENOMIC DNA]</scope>
    <source>
        <strain evidence="2 3">Bolton</strain>
    </source>
</reference>
<protein>
    <recommendedName>
        <fullName evidence="4">DUF4806 domain-containing protein</fullName>
    </recommendedName>
</protein>
<feature type="region of interest" description="Disordered" evidence="1">
    <location>
        <begin position="186"/>
        <end position="241"/>
    </location>
</feature>
<dbReference type="OrthoDB" id="8887905at2759"/>
<evidence type="ECO:0000313" key="2">
    <source>
        <dbReference type="EMBL" id="TRY53890.1"/>
    </source>
</evidence>
<evidence type="ECO:0000256" key="1">
    <source>
        <dbReference type="SAM" id="MobiDB-lite"/>
    </source>
</evidence>
<keyword evidence="3" id="KW-1185">Reference proteome</keyword>
<evidence type="ECO:0008006" key="4">
    <source>
        <dbReference type="Google" id="ProtNLM"/>
    </source>
</evidence>
<dbReference type="PANTHER" id="PTHR34153">
    <property type="entry name" value="SI:CH211-262H13.3-RELATED-RELATED"/>
    <property type="match status" value="1"/>
</dbReference>
<dbReference type="EMBL" id="SRMA01027425">
    <property type="protein sequence ID" value="TRY53890.1"/>
    <property type="molecule type" value="Genomic_DNA"/>
</dbReference>
<dbReference type="Proteomes" id="UP000316079">
    <property type="component" value="Unassembled WGS sequence"/>
</dbReference>
<sequence>MSKVMEQCVRTKRRKIAAKVAEHFRVVSEQINQQALDFDYGEPLEDVFEDSVEDVLQNTENECATDIFYDAVDFKSFNDFENDYTDTDLDCSDSEDEIENASEIQLDDADELADMMPFAIVDFLDGGGVAVVPCKWFTGPEEDACYWPPGRVNISKAVKEEVVPNSDWPQFKVRILGKAGNYEHATSKLRKSEVTSDLQTESDSGGNLGKGKRKKRAVILSSSDEDSDGAGHDRPPSTVPLLPPVPEICQPEAPQALNIRPFVQPRPPSTPPAVLPDHRLQHGTNNSAFRDGMFTRLLSLLEEIKETQRVHGKMIQSLLTQRDGNTVAVLPQEIHFPLKTVSDVEEMELKLADPTIHKEVVAVVADIGGSTVDEATRRMMTFLLDHSLSREYNFVGRHGKREFGGLRLFEVMYGSLKKNALTNQITRKDAEKAVSKWLIGARDRGGYRNARARAGEQNGEVLSEV</sequence>
<evidence type="ECO:0000313" key="3">
    <source>
        <dbReference type="Proteomes" id="UP000316079"/>
    </source>
</evidence>